<accession>W6MPF8</accession>
<reference evidence="1" key="1">
    <citation type="submission" date="2013-12" db="EMBL/GenBank/DDBJ databases">
        <authorList>
            <person name="Genoscope - CEA"/>
        </authorList>
    </citation>
    <scope>NUCLEOTIDE SEQUENCE</scope>
    <source>
        <strain evidence="1">CBS 1993</strain>
    </source>
</reference>
<proteinExistence type="predicted"/>
<dbReference type="GeneID" id="34521957"/>
<dbReference type="Proteomes" id="UP000019384">
    <property type="component" value="Unassembled WGS sequence"/>
</dbReference>
<evidence type="ECO:0000313" key="2">
    <source>
        <dbReference type="Proteomes" id="UP000019384"/>
    </source>
</evidence>
<protein>
    <submittedName>
        <fullName evidence="1">Uncharacterized protein</fullName>
    </submittedName>
</protein>
<organism evidence="1 2">
    <name type="scientific">Kuraishia capsulata CBS 1993</name>
    <dbReference type="NCBI Taxonomy" id="1382522"/>
    <lineage>
        <taxon>Eukaryota</taxon>
        <taxon>Fungi</taxon>
        <taxon>Dikarya</taxon>
        <taxon>Ascomycota</taxon>
        <taxon>Saccharomycotina</taxon>
        <taxon>Pichiomycetes</taxon>
        <taxon>Pichiales</taxon>
        <taxon>Pichiaceae</taxon>
        <taxon>Kuraishia</taxon>
    </lineage>
</organism>
<sequence length="70" mass="7925">MSLIVLGLRMKYMAIIHAVIDNITRNTKPLSNGMVLIIQQIKMAFTRRLELDVYPCSIAHRALSVNKVVT</sequence>
<dbReference type="AlphaFoldDB" id="W6MPF8"/>
<reference evidence="1" key="2">
    <citation type="submission" date="2014-02" db="EMBL/GenBank/DDBJ databases">
        <title>Complete DNA sequence of /Kuraishia capsulata/ illustrates novel genomic features among budding yeasts (/Saccharomycotina/).</title>
        <authorList>
            <person name="Morales L."/>
            <person name="Noel B."/>
            <person name="Porcel B."/>
            <person name="Marcet-Houben M."/>
            <person name="Hullo M-F."/>
            <person name="Sacerdot C."/>
            <person name="Tekaia F."/>
            <person name="Leh-Louis V."/>
            <person name="Despons L."/>
            <person name="Khanna V."/>
            <person name="Aury J-M."/>
            <person name="Barbe V."/>
            <person name="Couloux A."/>
            <person name="Labadie K."/>
            <person name="Pelletier E."/>
            <person name="Souciet J-L."/>
            <person name="Boekhout T."/>
            <person name="Gabaldon T."/>
            <person name="Wincker P."/>
            <person name="Dujon B."/>
        </authorList>
    </citation>
    <scope>NUCLEOTIDE SEQUENCE</scope>
    <source>
        <strain evidence="1">CBS 1993</strain>
    </source>
</reference>
<dbReference type="HOGENOM" id="CLU_2758122_0_0_1"/>
<evidence type="ECO:0000313" key="1">
    <source>
        <dbReference type="EMBL" id="CDK28579.1"/>
    </source>
</evidence>
<keyword evidence="2" id="KW-1185">Reference proteome</keyword>
<gene>
    <name evidence="1" type="ORF">KUCA_T00004562001</name>
</gene>
<name>W6MPF8_9ASCO</name>
<dbReference type="EMBL" id="HG793129">
    <property type="protein sequence ID" value="CDK28579.1"/>
    <property type="molecule type" value="Genomic_DNA"/>
</dbReference>
<dbReference type="RefSeq" id="XP_022460569.1">
    <property type="nucleotide sequence ID" value="XM_022601310.1"/>
</dbReference>